<evidence type="ECO:0000313" key="3">
    <source>
        <dbReference type="Proteomes" id="UP000000763"/>
    </source>
</evidence>
<organism evidence="2 3">
    <name type="scientific">Oryza sativa subsp. japonica</name>
    <name type="common">Rice</name>
    <dbReference type="NCBI Taxonomy" id="39947"/>
    <lineage>
        <taxon>Eukaryota</taxon>
        <taxon>Viridiplantae</taxon>
        <taxon>Streptophyta</taxon>
        <taxon>Embryophyta</taxon>
        <taxon>Tracheophyta</taxon>
        <taxon>Spermatophyta</taxon>
        <taxon>Magnoliopsida</taxon>
        <taxon>Liliopsida</taxon>
        <taxon>Poales</taxon>
        <taxon>Poaceae</taxon>
        <taxon>BOP clade</taxon>
        <taxon>Oryzoideae</taxon>
        <taxon>Oryzeae</taxon>
        <taxon>Oryzinae</taxon>
        <taxon>Oryza</taxon>
        <taxon>Oryza sativa</taxon>
    </lineage>
</organism>
<dbReference type="Proteomes" id="UP000000763">
    <property type="component" value="Chromosome 6"/>
</dbReference>
<gene>
    <name evidence="2" type="primary">P0427B07.15</name>
</gene>
<sequence>MSQDAAIIKQKIASRERGHHTKRNDAFWAAPQLDTTTQPAATNKRRPHRKAYVHAAAFGTCLRDLASLSFVNFPGGNYNGVWCHGQYQSDDVFHEIHSPLAHYT</sequence>
<proteinExistence type="predicted"/>
<dbReference type="EMBL" id="AP003682">
    <property type="protein sequence ID" value="BAD53666.1"/>
    <property type="molecule type" value="Genomic_DNA"/>
</dbReference>
<feature type="region of interest" description="Disordered" evidence="1">
    <location>
        <begin position="1"/>
        <end position="47"/>
    </location>
</feature>
<reference evidence="3" key="2">
    <citation type="journal article" date="2008" name="Nucleic Acids Res.">
        <title>The rice annotation project database (RAP-DB): 2008 update.</title>
        <authorList>
            <consortium name="The rice annotation project (RAP)"/>
        </authorList>
    </citation>
    <scope>GENOME REANNOTATION</scope>
    <source>
        <strain evidence="3">cv. Nipponbare</strain>
    </source>
</reference>
<evidence type="ECO:0000256" key="1">
    <source>
        <dbReference type="SAM" id="MobiDB-lite"/>
    </source>
</evidence>
<evidence type="ECO:0000313" key="2">
    <source>
        <dbReference type="EMBL" id="BAD53666.1"/>
    </source>
</evidence>
<reference evidence="3" key="1">
    <citation type="journal article" date="2005" name="Nature">
        <title>The map-based sequence of the rice genome.</title>
        <authorList>
            <consortium name="International rice genome sequencing project (IRGSP)"/>
            <person name="Matsumoto T."/>
            <person name="Wu J."/>
            <person name="Kanamori H."/>
            <person name="Katayose Y."/>
            <person name="Fujisawa M."/>
            <person name="Namiki N."/>
            <person name="Mizuno H."/>
            <person name="Yamamoto K."/>
            <person name="Antonio B.A."/>
            <person name="Baba T."/>
            <person name="Sakata K."/>
            <person name="Nagamura Y."/>
            <person name="Aoki H."/>
            <person name="Arikawa K."/>
            <person name="Arita K."/>
            <person name="Bito T."/>
            <person name="Chiden Y."/>
            <person name="Fujitsuka N."/>
            <person name="Fukunaka R."/>
            <person name="Hamada M."/>
            <person name="Harada C."/>
            <person name="Hayashi A."/>
            <person name="Hijishita S."/>
            <person name="Honda M."/>
            <person name="Hosokawa S."/>
            <person name="Ichikawa Y."/>
            <person name="Idonuma A."/>
            <person name="Iijima M."/>
            <person name="Ikeda M."/>
            <person name="Ikeno M."/>
            <person name="Ito K."/>
            <person name="Ito S."/>
            <person name="Ito T."/>
            <person name="Ito Y."/>
            <person name="Ito Y."/>
            <person name="Iwabuchi A."/>
            <person name="Kamiya K."/>
            <person name="Karasawa W."/>
            <person name="Kurita K."/>
            <person name="Katagiri S."/>
            <person name="Kikuta A."/>
            <person name="Kobayashi H."/>
            <person name="Kobayashi N."/>
            <person name="Machita K."/>
            <person name="Maehara T."/>
            <person name="Masukawa M."/>
            <person name="Mizubayashi T."/>
            <person name="Mukai Y."/>
            <person name="Nagasaki H."/>
            <person name="Nagata Y."/>
            <person name="Naito S."/>
            <person name="Nakashima M."/>
            <person name="Nakama Y."/>
            <person name="Nakamichi Y."/>
            <person name="Nakamura M."/>
            <person name="Meguro A."/>
            <person name="Negishi M."/>
            <person name="Ohta I."/>
            <person name="Ohta T."/>
            <person name="Okamoto M."/>
            <person name="Ono N."/>
            <person name="Saji S."/>
            <person name="Sakaguchi M."/>
            <person name="Sakai K."/>
            <person name="Shibata M."/>
            <person name="Shimokawa T."/>
            <person name="Song J."/>
            <person name="Takazaki Y."/>
            <person name="Terasawa K."/>
            <person name="Tsugane M."/>
            <person name="Tsuji K."/>
            <person name="Ueda S."/>
            <person name="Waki K."/>
            <person name="Yamagata H."/>
            <person name="Yamamoto M."/>
            <person name="Yamamoto S."/>
            <person name="Yamane H."/>
            <person name="Yoshiki S."/>
            <person name="Yoshihara R."/>
            <person name="Yukawa K."/>
            <person name="Zhong H."/>
            <person name="Yano M."/>
            <person name="Yuan Q."/>
            <person name="Ouyang S."/>
            <person name="Liu J."/>
            <person name="Jones K.M."/>
            <person name="Gansberger K."/>
            <person name="Moffat K."/>
            <person name="Hill J."/>
            <person name="Bera J."/>
            <person name="Fadrosh D."/>
            <person name="Jin S."/>
            <person name="Johri S."/>
            <person name="Kim M."/>
            <person name="Overton L."/>
            <person name="Reardon M."/>
            <person name="Tsitrin T."/>
            <person name="Vuong H."/>
            <person name="Weaver B."/>
            <person name="Ciecko A."/>
            <person name="Tallon L."/>
            <person name="Jackson J."/>
            <person name="Pai G."/>
            <person name="Aken S.V."/>
            <person name="Utterback T."/>
            <person name="Reidmuller S."/>
            <person name="Feldblyum T."/>
            <person name="Hsiao J."/>
            <person name="Zismann V."/>
            <person name="Iobst S."/>
            <person name="de Vazeille A.R."/>
            <person name="Buell C.R."/>
            <person name="Ying K."/>
            <person name="Li Y."/>
            <person name="Lu T."/>
            <person name="Huang Y."/>
            <person name="Zhao Q."/>
            <person name="Feng Q."/>
            <person name="Zhang L."/>
            <person name="Zhu J."/>
            <person name="Weng Q."/>
            <person name="Mu J."/>
            <person name="Lu Y."/>
            <person name="Fan D."/>
            <person name="Liu Y."/>
            <person name="Guan J."/>
            <person name="Zhang Y."/>
            <person name="Yu S."/>
            <person name="Liu X."/>
            <person name="Zhang Y."/>
            <person name="Hong G."/>
            <person name="Han B."/>
            <person name="Choisne N."/>
            <person name="Demange N."/>
            <person name="Orjeda G."/>
            <person name="Samain S."/>
            <person name="Cattolico L."/>
            <person name="Pelletier E."/>
            <person name="Couloux A."/>
            <person name="Segurens B."/>
            <person name="Wincker P."/>
            <person name="D'Hont A."/>
            <person name="Scarpelli C."/>
            <person name="Weissenbach J."/>
            <person name="Salanoubat M."/>
            <person name="Quetier F."/>
            <person name="Yu Y."/>
            <person name="Kim H.R."/>
            <person name="Rambo T."/>
            <person name="Currie J."/>
            <person name="Collura K."/>
            <person name="Luo M."/>
            <person name="Yang T."/>
            <person name="Ammiraju J.S.S."/>
            <person name="Engler F."/>
            <person name="Soderlund C."/>
            <person name="Wing R.A."/>
            <person name="Palmer L.E."/>
            <person name="de la Bastide M."/>
            <person name="Spiegel L."/>
            <person name="Nascimento L."/>
            <person name="Zutavern T."/>
            <person name="O'Shaughnessy A."/>
            <person name="Dike S."/>
            <person name="Dedhia N."/>
            <person name="Preston R."/>
            <person name="Balija V."/>
            <person name="McCombie W.R."/>
            <person name="Chow T."/>
            <person name="Chen H."/>
            <person name="Chung M."/>
            <person name="Chen C."/>
            <person name="Shaw J."/>
            <person name="Wu H."/>
            <person name="Hsiao K."/>
            <person name="Chao Y."/>
            <person name="Chu M."/>
            <person name="Cheng C."/>
            <person name="Hour A."/>
            <person name="Lee P."/>
            <person name="Lin S."/>
            <person name="Lin Y."/>
            <person name="Liou J."/>
            <person name="Liu S."/>
            <person name="Hsing Y."/>
            <person name="Raghuvanshi S."/>
            <person name="Mohanty A."/>
            <person name="Bharti A.K."/>
            <person name="Gaur A."/>
            <person name="Gupta V."/>
            <person name="Kumar D."/>
            <person name="Ravi V."/>
            <person name="Vij S."/>
            <person name="Kapur A."/>
            <person name="Khurana P."/>
            <person name="Khurana P."/>
            <person name="Khurana J.P."/>
            <person name="Tyagi A.K."/>
            <person name="Gaikwad K."/>
            <person name="Singh A."/>
            <person name="Dalal V."/>
            <person name="Srivastava S."/>
            <person name="Dixit A."/>
            <person name="Pal A.K."/>
            <person name="Ghazi I.A."/>
            <person name="Yadav M."/>
            <person name="Pandit A."/>
            <person name="Bhargava A."/>
            <person name="Sureshbabu K."/>
            <person name="Batra K."/>
            <person name="Sharma T.R."/>
            <person name="Mohapatra T."/>
            <person name="Singh N.K."/>
            <person name="Messing J."/>
            <person name="Nelson A.B."/>
            <person name="Fuks G."/>
            <person name="Kavchok S."/>
            <person name="Keizer G."/>
            <person name="Linton E."/>
            <person name="Llaca V."/>
            <person name="Song R."/>
            <person name="Tanyolac B."/>
            <person name="Young S."/>
            <person name="Ho-Il K."/>
            <person name="Hahn J.H."/>
            <person name="Sangsakoo G."/>
            <person name="Vanavichit A."/>
            <person name="de Mattos Luiz.A.T."/>
            <person name="Zimmer P.D."/>
            <person name="Malone G."/>
            <person name="Dellagostin O."/>
            <person name="de Oliveira A.C."/>
            <person name="Bevan M."/>
            <person name="Bancroft I."/>
            <person name="Minx P."/>
            <person name="Cordum H."/>
            <person name="Wilson R."/>
            <person name="Cheng Z."/>
            <person name="Jin W."/>
            <person name="Jiang J."/>
            <person name="Leong S.A."/>
            <person name="Iwama H."/>
            <person name="Gojobori T."/>
            <person name="Itoh T."/>
            <person name="Niimura Y."/>
            <person name="Fujii Y."/>
            <person name="Habara T."/>
            <person name="Sakai H."/>
            <person name="Sato Y."/>
            <person name="Wilson G."/>
            <person name="Kumar K."/>
            <person name="McCouch S."/>
            <person name="Juretic N."/>
            <person name="Hoen D."/>
            <person name="Wright S."/>
            <person name="Bruskiewich R."/>
            <person name="Bureau T."/>
            <person name="Miyao A."/>
            <person name="Hirochika H."/>
            <person name="Nishikawa T."/>
            <person name="Kadowaki K."/>
            <person name="Sugiura M."/>
            <person name="Burr B."/>
            <person name="Sasaki T."/>
        </authorList>
    </citation>
    <scope>NUCLEOTIDE SEQUENCE [LARGE SCALE GENOMIC DNA]</scope>
    <source>
        <strain evidence="3">cv. Nipponbare</strain>
    </source>
</reference>
<protein>
    <submittedName>
        <fullName evidence="2">Uncharacterized protein</fullName>
    </submittedName>
</protein>
<name>Q5Z9E1_ORYSJ</name>
<dbReference type="AlphaFoldDB" id="Q5Z9E1"/>
<accession>Q5Z9E1</accession>